<feature type="region of interest" description="Disordered" evidence="1">
    <location>
        <begin position="1"/>
        <end position="58"/>
    </location>
</feature>
<evidence type="ECO:0000313" key="3">
    <source>
        <dbReference type="Proteomes" id="UP000699042"/>
    </source>
</evidence>
<dbReference type="EMBL" id="JAESDN010000001">
    <property type="protein sequence ID" value="KAG7059227.1"/>
    <property type="molecule type" value="Genomic_DNA"/>
</dbReference>
<accession>A0A9P7RJI1</accession>
<feature type="compositionally biased region" description="Polar residues" evidence="1">
    <location>
        <begin position="1"/>
        <end position="19"/>
    </location>
</feature>
<comment type="caution">
    <text evidence="2">The sequence shown here is derived from an EMBL/GenBank/DDBJ whole genome shotgun (WGS) entry which is preliminary data.</text>
</comment>
<keyword evidence="3" id="KW-1185">Reference proteome</keyword>
<protein>
    <submittedName>
        <fullName evidence="2">Uncharacterized protein</fullName>
    </submittedName>
</protein>
<gene>
    <name evidence="2" type="ORF">JMJ77_006594</name>
</gene>
<reference evidence="2" key="1">
    <citation type="submission" date="2021-05" db="EMBL/GenBank/DDBJ databases">
        <title>Comparative genomics of three Colletotrichum scovillei strains and genetic complementation revealed genes involved fungal growth and virulence on chili pepper.</title>
        <authorList>
            <person name="Hsieh D.-K."/>
            <person name="Chuang S.-C."/>
            <person name="Chen C.-Y."/>
            <person name="Chao Y.-T."/>
            <person name="Lu M.-Y.J."/>
            <person name="Lee M.-H."/>
            <person name="Shih M.-C."/>
        </authorList>
    </citation>
    <scope>NUCLEOTIDE SEQUENCE</scope>
    <source>
        <strain evidence="2">Coll-153</strain>
    </source>
</reference>
<evidence type="ECO:0000313" key="2">
    <source>
        <dbReference type="EMBL" id="KAG7059227.1"/>
    </source>
</evidence>
<evidence type="ECO:0000256" key="1">
    <source>
        <dbReference type="SAM" id="MobiDB-lite"/>
    </source>
</evidence>
<name>A0A9P7RJI1_9PEZI</name>
<proteinExistence type="predicted"/>
<organism evidence="2 3">
    <name type="scientific">Colletotrichum scovillei</name>
    <dbReference type="NCBI Taxonomy" id="1209932"/>
    <lineage>
        <taxon>Eukaryota</taxon>
        <taxon>Fungi</taxon>
        <taxon>Dikarya</taxon>
        <taxon>Ascomycota</taxon>
        <taxon>Pezizomycotina</taxon>
        <taxon>Sordariomycetes</taxon>
        <taxon>Hypocreomycetidae</taxon>
        <taxon>Glomerellales</taxon>
        <taxon>Glomerellaceae</taxon>
        <taxon>Colletotrichum</taxon>
        <taxon>Colletotrichum acutatum species complex</taxon>
    </lineage>
</organism>
<dbReference type="Proteomes" id="UP000699042">
    <property type="component" value="Unassembled WGS sequence"/>
</dbReference>
<sequence>MRHPHQSISLTRSPQSTIQHGEDSHRTDSISASCASSRKLDERRIPRQNGGSNFMIHGLPTLHTHQRQIYHVPQHRYAV</sequence>
<dbReference type="AlphaFoldDB" id="A0A9P7RJI1"/>